<dbReference type="AlphaFoldDB" id="A0AAE3YMB1"/>
<gene>
    <name evidence="8" type="ORF">J2S41_003187</name>
</gene>
<keyword evidence="2" id="KW-0805">Transcription regulation</keyword>
<protein>
    <submittedName>
        <fullName evidence="8">DNA-binding NarL/FixJ family response regulator</fullName>
    </submittedName>
</protein>
<dbReference type="PROSITE" id="PS50110">
    <property type="entry name" value="RESPONSE_REGULATORY"/>
    <property type="match status" value="1"/>
</dbReference>
<dbReference type="PRINTS" id="PR00038">
    <property type="entry name" value="HTHLUXR"/>
</dbReference>
<dbReference type="CDD" id="cd17535">
    <property type="entry name" value="REC_NarL-like"/>
    <property type="match status" value="1"/>
</dbReference>
<keyword evidence="1 5" id="KW-0597">Phosphoprotein</keyword>
<dbReference type="CDD" id="cd06170">
    <property type="entry name" value="LuxR_C_like"/>
    <property type="match status" value="1"/>
</dbReference>
<feature type="domain" description="HTH luxR-type" evidence="6">
    <location>
        <begin position="159"/>
        <end position="223"/>
    </location>
</feature>
<dbReference type="Pfam" id="PF00072">
    <property type="entry name" value="Response_reg"/>
    <property type="match status" value="1"/>
</dbReference>
<keyword evidence="4" id="KW-0804">Transcription</keyword>
<reference evidence="8" key="1">
    <citation type="submission" date="2023-07" db="EMBL/GenBank/DDBJ databases">
        <title>Sequencing the genomes of 1000 actinobacteria strains.</title>
        <authorList>
            <person name="Klenk H.-P."/>
        </authorList>
    </citation>
    <scope>NUCLEOTIDE SEQUENCE</scope>
    <source>
        <strain evidence="8">DSM 44707</strain>
    </source>
</reference>
<dbReference type="GO" id="GO:0003677">
    <property type="term" value="F:DNA binding"/>
    <property type="evidence" value="ECO:0007669"/>
    <property type="project" value="UniProtKB-KW"/>
</dbReference>
<dbReference type="InterPro" id="IPR001789">
    <property type="entry name" value="Sig_transdc_resp-reg_receiver"/>
</dbReference>
<dbReference type="Proteomes" id="UP001183643">
    <property type="component" value="Unassembled WGS sequence"/>
</dbReference>
<evidence type="ECO:0000256" key="2">
    <source>
        <dbReference type="ARBA" id="ARBA00023015"/>
    </source>
</evidence>
<dbReference type="GO" id="GO:0006355">
    <property type="term" value="P:regulation of DNA-templated transcription"/>
    <property type="evidence" value="ECO:0007669"/>
    <property type="project" value="InterPro"/>
</dbReference>
<evidence type="ECO:0000256" key="3">
    <source>
        <dbReference type="ARBA" id="ARBA00023125"/>
    </source>
</evidence>
<dbReference type="RefSeq" id="WP_310368509.1">
    <property type="nucleotide sequence ID" value="NZ_JAVDYB010000001.1"/>
</dbReference>
<dbReference type="InterPro" id="IPR011006">
    <property type="entry name" value="CheY-like_superfamily"/>
</dbReference>
<evidence type="ECO:0000313" key="9">
    <source>
        <dbReference type="Proteomes" id="UP001183643"/>
    </source>
</evidence>
<dbReference type="PANTHER" id="PTHR43214:SF24">
    <property type="entry name" value="TRANSCRIPTIONAL REGULATORY PROTEIN NARL-RELATED"/>
    <property type="match status" value="1"/>
</dbReference>
<dbReference type="SMART" id="SM00421">
    <property type="entry name" value="HTH_LUXR"/>
    <property type="match status" value="1"/>
</dbReference>
<comment type="caution">
    <text evidence="8">The sequence shown here is derived from an EMBL/GenBank/DDBJ whole genome shotgun (WGS) entry which is preliminary data.</text>
</comment>
<evidence type="ECO:0000259" key="6">
    <source>
        <dbReference type="PROSITE" id="PS50043"/>
    </source>
</evidence>
<evidence type="ECO:0000313" key="8">
    <source>
        <dbReference type="EMBL" id="MDR7276409.1"/>
    </source>
</evidence>
<dbReference type="EMBL" id="JAVDYB010000001">
    <property type="protein sequence ID" value="MDR7276409.1"/>
    <property type="molecule type" value="Genomic_DNA"/>
</dbReference>
<dbReference type="Pfam" id="PF00196">
    <property type="entry name" value="GerE"/>
    <property type="match status" value="1"/>
</dbReference>
<dbReference type="InterPro" id="IPR039420">
    <property type="entry name" value="WalR-like"/>
</dbReference>
<evidence type="ECO:0000256" key="5">
    <source>
        <dbReference type="PROSITE-ProRule" id="PRU00169"/>
    </source>
</evidence>
<feature type="modified residue" description="4-aspartylphosphate" evidence="5">
    <location>
        <position position="59"/>
    </location>
</feature>
<evidence type="ECO:0000259" key="7">
    <source>
        <dbReference type="PROSITE" id="PS50110"/>
    </source>
</evidence>
<proteinExistence type="predicted"/>
<organism evidence="8 9">
    <name type="scientific">Catenuloplanes atrovinosus</name>
    <dbReference type="NCBI Taxonomy" id="137266"/>
    <lineage>
        <taxon>Bacteria</taxon>
        <taxon>Bacillati</taxon>
        <taxon>Actinomycetota</taxon>
        <taxon>Actinomycetes</taxon>
        <taxon>Micromonosporales</taxon>
        <taxon>Micromonosporaceae</taxon>
        <taxon>Catenuloplanes</taxon>
    </lineage>
</organism>
<dbReference type="Gene3D" id="3.40.50.2300">
    <property type="match status" value="1"/>
</dbReference>
<dbReference type="InterPro" id="IPR058245">
    <property type="entry name" value="NreC/VraR/RcsB-like_REC"/>
</dbReference>
<dbReference type="PROSITE" id="PS50043">
    <property type="entry name" value="HTH_LUXR_2"/>
    <property type="match status" value="1"/>
</dbReference>
<evidence type="ECO:0000256" key="1">
    <source>
        <dbReference type="ARBA" id="ARBA00022553"/>
    </source>
</evidence>
<dbReference type="PANTHER" id="PTHR43214">
    <property type="entry name" value="TWO-COMPONENT RESPONSE REGULATOR"/>
    <property type="match status" value="1"/>
</dbReference>
<keyword evidence="3 8" id="KW-0238">DNA-binding</keyword>
<keyword evidence="9" id="KW-1185">Reference proteome</keyword>
<name>A0AAE3YMB1_9ACTN</name>
<dbReference type="InterPro" id="IPR000792">
    <property type="entry name" value="Tscrpt_reg_LuxR_C"/>
</dbReference>
<dbReference type="PROSITE" id="PS00622">
    <property type="entry name" value="HTH_LUXR_1"/>
    <property type="match status" value="1"/>
</dbReference>
<dbReference type="SUPFAM" id="SSF52172">
    <property type="entry name" value="CheY-like"/>
    <property type="match status" value="1"/>
</dbReference>
<accession>A0AAE3YMB1</accession>
<evidence type="ECO:0000256" key="4">
    <source>
        <dbReference type="ARBA" id="ARBA00023163"/>
    </source>
</evidence>
<dbReference type="GO" id="GO:0000160">
    <property type="term" value="P:phosphorelay signal transduction system"/>
    <property type="evidence" value="ECO:0007669"/>
    <property type="project" value="InterPro"/>
</dbReference>
<feature type="domain" description="Response regulatory" evidence="7">
    <location>
        <begin position="8"/>
        <end position="129"/>
    </location>
</feature>
<dbReference type="SMART" id="SM00448">
    <property type="entry name" value="REC"/>
    <property type="match status" value="1"/>
</dbReference>
<sequence length="243" mass="25831">MTEPGSIRVLVVDDERLLREALTRLIGAAPDLDVVGAATDGAEAVTMAGRLAPDVVLMDIRMPVMDGIEATRRVVAGPPTPAGRPPRVLVLTTYDLDSYVYAALSAGASGFLLKDAPSERLRDGIRVVASGQAVLAPEATARLIETLGPALPSREDERLHAAVRHLSRREREVCDLVGRGLSNDEIAQRLDISRYTVKAHVSSILAKLGVPDRVHVVLAWSRRPPPPVTGLRDGSPGMGPGPA</sequence>